<comment type="caution">
    <text evidence="5">The sequence shown here is derived from an EMBL/GenBank/DDBJ whole genome shotgun (WGS) entry which is preliminary data.</text>
</comment>
<evidence type="ECO:0000256" key="3">
    <source>
        <dbReference type="SAM" id="MobiDB-lite"/>
    </source>
</evidence>
<feature type="domain" description="SOWAHA-C winged helix-turn-helix" evidence="4">
    <location>
        <begin position="1"/>
        <end position="70"/>
    </location>
</feature>
<dbReference type="PANTHER" id="PTHR14491">
    <property type="entry name" value="SOSONDOWAH, ISOFORM G"/>
    <property type="match status" value="1"/>
</dbReference>
<feature type="region of interest" description="Disordered" evidence="3">
    <location>
        <begin position="98"/>
        <end position="159"/>
    </location>
</feature>
<accession>A0A2J7Q3H7</accession>
<keyword evidence="2" id="KW-0040">ANK repeat</keyword>
<dbReference type="Proteomes" id="UP000235965">
    <property type="component" value="Unassembled WGS sequence"/>
</dbReference>
<evidence type="ECO:0000313" key="5">
    <source>
        <dbReference type="EMBL" id="PNF23143.1"/>
    </source>
</evidence>
<dbReference type="InterPro" id="IPR058889">
    <property type="entry name" value="WHD_SOWAHA-C"/>
</dbReference>
<dbReference type="OrthoDB" id="60433at2759"/>
<feature type="compositionally biased region" description="Pro residues" evidence="3">
    <location>
        <begin position="113"/>
        <end position="126"/>
    </location>
</feature>
<evidence type="ECO:0000256" key="2">
    <source>
        <dbReference type="ARBA" id="ARBA00023043"/>
    </source>
</evidence>
<feature type="region of interest" description="Disordered" evidence="3">
    <location>
        <begin position="188"/>
        <end position="212"/>
    </location>
</feature>
<sequence>MLENGGKVTNHDLVKHFKGFLTNPETRVEARNQFKEFVNTLAVIRNEEGEKYLMLKKKYRNPMGEQSPAMHLASPVLPSSSFDSLSSVTSTAMIPSESFSASEESLDMMSPSRQPPPYRSPPPPSVSPVRPSAPCTLLDSSESGIPSPSVRQENEMGREKESLVMVRSVSRDDSLNSSTEITEETVIHAPPPVPPRRKSSDKLKLENKENVHDTTIKRLKMVAAEAGNKMDAPDADSEQKISVKERMQKFNRLAESDMKTHPIANKKKID</sequence>
<evidence type="ECO:0000259" key="4">
    <source>
        <dbReference type="Pfam" id="PF25877"/>
    </source>
</evidence>
<proteinExistence type="predicted"/>
<organism evidence="5 6">
    <name type="scientific">Cryptotermes secundus</name>
    <dbReference type="NCBI Taxonomy" id="105785"/>
    <lineage>
        <taxon>Eukaryota</taxon>
        <taxon>Metazoa</taxon>
        <taxon>Ecdysozoa</taxon>
        <taxon>Arthropoda</taxon>
        <taxon>Hexapoda</taxon>
        <taxon>Insecta</taxon>
        <taxon>Pterygota</taxon>
        <taxon>Neoptera</taxon>
        <taxon>Polyneoptera</taxon>
        <taxon>Dictyoptera</taxon>
        <taxon>Blattodea</taxon>
        <taxon>Blattoidea</taxon>
        <taxon>Termitoidae</taxon>
        <taxon>Kalotermitidae</taxon>
        <taxon>Cryptotermitinae</taxon>
        <taxon>Cryptotermes</taxon>
    </lineage>
</organism>
<dbReference type="Pfam" id="PF25877">
    <property type="entry name" value="WHD_SOWAH"/>
    <property type="match status" value="1"/>
</dbReference>
<evidence type="ECO:0000313" key="6">
    <source>
        <dbReference type="Proteomes" id="UP000235965"/>
    </source>
</evidence>
<reference evidence="5 6" key="1">
    <citation type="submission" date="2017-12" db="EMBL/GenBank/DDBJ databases">
        <title>Hemimetabolous genomes reveal molecular basis of termite eusociality.</title>
        <authorList>
            <person name="Harrison M.C."/>
            <person name="Jongepier E."/>
            <person name="Robertson H.M."/>
            <person name="Arning N."/>
            <person name="Bitard-Feildel T."/>
            <person name="Chao H."/>
            <person name="Childers C.P."/>
            <person name="Dinh H."/>
            <person name="Doddapaneni H."/>
            <person name="Dugan S."/>
            <person name="Gowin J."/>
            <person name="Greiner C."/>
            <person name="Han Y."/>
            <person name="Hu H."/>
            <person name="Hughes D.S.T."/>
            <person name="Huylmans A.-K."/>
            <person name="Kemena C."/>
            <person name="Kremer L.P.M."/>
            <person name="Lee S.L."/>
            <person name="Lopez-Ezquerra A."/>
            <person name="Mallet L."/>
            <person name="Monroy-Kuhn J.M."/>
            <person name="Moser A."/>
            <person name="Murali S.C."/>
            <person name="Muzny D.M."/>
            <person name="Otani S."/>
            <person name="Piulachs M.-D."/>
            <person name="Poelchau M."/>
            <person name="Qu J."/>
            <person name="Schaub F."/>
            <person name="Wada-Katsumata A."/>
            <person name="Worley K.C."/>
            <person name="Xie Q."/>
            <person name="Ylla G."/>
            <person name="Poulsen M."/>
            <person name="Gibbs R.A."/>
            <person name="Schal C."/>
            <person name="Richards S."/>
            <person name="Belles X."/>
            <person name="Korb J."/>
            <person name="Bornberg-Bauer E."/>
        </authorList>
    </citation>
    <scope>NUCLEOTIDE SEQUENCE [LARGE SCALE GENOMIC DNA]</scope>
    <source>
        <tissue evidence="5">Whole body</tissue>
    </source>
</reference>
<dbReference type="AlphaFoldDB" id="A0A2J7Q3H7"/>
<feature type="compositionally biased region" description="Basic and acidic residues" evidence="3">
    <location>
        <begin position="198"/>
        <end position="212"/>
    </location>
</feature>
<dbReference type="EMBL" id="NEVH01019067">
    <property type="protein sequence ID" value="PNF23143.1"/>
    <property type="molecule type" value="Genomic_DNA"/>
</dbReference>
<keyword evidence="1" id="KW-0677">Repeat</keyword>
<evidence type="ECO:0000256" key="1">
    <source>
        <dbReference type="ARBA" id="ARBA00022737"/>
    </source>
</evidence>
<feature type="compositionally biased region" description="Polar residues" evidence="3">
    <location>
        <begin position="138"/>
        <end position="151"/>
    </location>
</feature>
<dbReference type="PANTHER" id="PTHR14491:SF7">
    <property type="entry name" value="SOSONDOWAH, ISOFORM G"/>
    <property type="match status" value="1"/>
</dbReference>
<feature type="non-terminal residue" evidence="5">
    <location>
        <position position="270"/>
    </location>
</feature>
<protein>
    <recommendedName>
        <fullName evidence="4">SOWAHA-C winged helix-turn-helix domain-containing protein</fullName>
    </recommendedName>
</protein>
<dbReference type="STRING" id="105785.A0A2J7Q3H7"/>
<dbReference type="InParanoid" id="A0A2J7Q3H7"/>
<keyword evidence="6" id="KW-1185">Reference proteome</keyword>
<name>A0A2J7Q3H7_9NEOP</name>
<gene>
    <name evidence="5" type="ORF">B7P43_G06678</name>
</gene>